<reference evidence="3" key="1">
    <citation type="submission" date="2014-09" db="EMBL/GenBank/DDBJ databases">
        <authorList>
            <person name="Illeghems K.G."/>
        </authorList>
    </citation>
    <scope>NUCLEOTIDE SEQUENCE [LARGE SCALE GENOMIC DNA]</scope>
    <source>
        <strain evidence="3">108B</strain>
    </source>
</reference>
<organism evidence="2 3">
    <name type="scientific">Acetobacter senegalensis</name>
    <dbReference type="NCBI Taxonomy" id="446692"/>
    <lineage>
        <taxon>Bacteria</taxon>
        <taxon>Pseudomonadati</taxon>
        <taxon>Pseudomonadota</taxon>
        <taxon>Alphaproteobacteria</taxon>
        <taxon>Acetobacterales</taxon>
        <taxon>Acetobacteraceae</taxon>
        <taxon>Acetobacter</taxon>
    </lineage>
</organism>
<proteinExistence type="predicted"/>
<dbReference type="EMBL" id="LN606600">
    <property type="protein sequence ID" value="CEF39969.1"/>
    <property type="molecule type" value="Genomic_DNA"/>
</dbReference>
<protein>
    <submittedName>
        <fullName evidence="2">Transposase</fullName>
    </submittedName>
</protein>
<dbReference type="KEGG" id="asz:ASN_554"/>
<sequence>MARVMVKAGLSGLRLTVGQVSDFRGADVLLNNLPDETSEIIGDRGYDSNKIRQSLADRNIIACIARKKNRKSKAPYNWHLYKKRHLIENMFMKHKDWRHIATRYNRCAYTFMSAIHIEASFIFYLYE</sequence>
<name>A0A0U5EV93_9PROT</name>
<dbReference type="Proteomes" id="UP000056109">
    <property type="component" value="Chromosome I"/>
</dbReference>
<dbReference type="GO" id="GO:0004803">
    <property type="term" value="F:transposase activity"/>
    <property type="evidence" value="ECO:0007669"/>
    <property type="project" value="InterPro"/>
</dbReference>
<dbReference type="AlphaFoldDB" id="A0A0U5EV93"/>
<keyword evidence="3" id="KW-1185">Reference proteome</keyword>
<accession>A0A0U5EV93</accession>
<feature type="domain" description="Transposase IS4-like" evidence="1">
    <location>
        <begin position="13"/>
        <end position="105"/>
    </location>
</feature>
<evidence type="ECO:0000313" key="3">
    <source>
        <dbReference type="Proteomes" id="UP000056109"/>
    </source>
</evidence>
<evidence type="ECO:0000313" key="2">
    <source>
        <dbReference type="EMBL" id="CEF39969.1"/>
    </source>
</evidence>
<dbReference type="InterPro" id="IPR002559">
    <property type="entry name" value="Transposase_11"/>
</dbReference>
<dbReference type="Pfam" id="PF01609">
    <property type="entry name" value="DDE_Tnp_1"/>
    <property type="match status" value="1"/>
</dbReference>
<dbReference type="GO" id="GO:0006313">
    <property type="term" value="P:DNA transposition"/>
    <property type="evidence" value="ECO:0007669"/>
    <property type="project" value="InterPro"/>
</dbReference>
<evidence type="ECO:0000259" key="1">
    <source>
        <dbReference type="Pfam" id="PF01609"/>
    </source>
</evidence>
<dbReference type="GO" id="GO:0003677">
    <property type="term" value="F:DNA binding"/>
    <property type="evidence" value="ECO:0007669"/>
    <property type="project" value="InterPro"/>
</dbReference>
<dbReference type="PATRIC" id="fig|446692.3.peg.519"/>
<gene>
    <name evidence="2" type="ORF">ASN_554</name>
</gene>